<sequence>MRPASKPAIHAALRLLASSSTAKPPTARVARLVYTSLRRKPQQRSINLSSWSPCREKDAKQEAKTPEKKGVSTSSGVHSAQTLPELPDAPKYPCPHLSDEEVVKYLQPLYARSWYLGLQVVKWNGQLRTPLVLAKKMDFLTYDDSLKFAGDLSGIVKSENHHPQVSLSPSGRLSLEINTHSATIPGVCPPARKDPQHIYPGVTLRDVRLAMLVETLWEQHRDELKVAKEEQYVTNPSRKLDSVRKNSGYRALGFFKPPSFADDLWRNVKPETVAYIIADEMGSR</sequence>
<dbReference type="Gene3D" id="3.30.1360.20">
    <property type="entry name" value="Transcriptional coactivator/pterin dehydratase"/>
    <property type="match status" value="1"/>
</dbReference>
<feature type="compositionally biased region" description="Polar residues" evidence="1">
    <location>
        <begin position="71"/>
        <end position="82"/>
    </location>
</feature>
<dbReference type="InterPro" id="IPR036428">
    <property type="entry name" value="PCD_sf"/>
</dbReference>
<dbReference type="GO" id="GO:0008124">
    <property type="term" value="F:4-alpha-hydroxytetrahydrobiopterin dehydratase activity"/>
    <property type="evidence" value="ECO:0007669"/>
    <property type="project" value="InterPro"/>
</dbReference>
<accession>A0A4R0RBJ8</accession>
<reference evidence="2 3" key="1">
    <citation type="submission" date="2018-11" db="EMBL/GenBank/DDBJ databases">
        <title>Genome assembly of Steccherinum ochraceum LE-BIN_3174, the white-rot fungus of the Steccherinaceae family (The Residual Polyporoid clade, Polyporales, Basidiomycota).</title>
        <authorList>
            <person name="Fedorova T.V."/>
            <person name="Glazunova O.A."/>
            <person name="Landesman E.O."/>
            <person name="Moiseenko K.V."/>
            <person name="Psurtseva N.V."/>
            <person name="Savinova O.S."/>
            <person name="Shakhova N.V."/>
            <person name="Tyazhelova T.V."/>
            <person name="Vasina D.V."/>
        </authorList>
    </citation>
    <scope>NUCLEOTIDE SEQUENCE [LARGE SCALE GENOMIC DNA]</scope>
    <source>
        <strain evidence="2 3">LE-BIN_3174</strain>
    </source>
</reference>
<comment type="caution">
    <text evidence="2">The sequence shown here is derived from an EMBL/GenBank/DDBJ whole genome shotgun (WGS) entry which is preliminary data.</text>
</comment>
<dbReference type="STRING" id="92696.A0A4R0RBJ8"/>
<feature type="region of interest" description="Disordered" evidence="1">
    <location>
        <begin position="38"/>
        <end position="91"/>
    </location>
</feature>
<proteinExistence type="predicted"/>
<gene>
    <name evidence="2" type="ORF">EIP91_002779</name>
</gene>
<keyword evidence="3" id="KW-1185">Reference proteome</keyword>
<feature type="compositionally biased region" description="Basic and acidic residues" evidence="1">
    <location>
        <begin position="54"/>
        <end position="70"/>
    </location>
</feature>
<dbReference type="GO" id="GO:0006729">
    <property type="term" value="P:tetrahydrobiopterin biosynthetic process"/>
    <property type="evidence" value="ECO:0007669"/>
    <property type="project" value="InterPro"/>
</dbReference>
<protein>
    <submittedName>
        <fullName evidence="2">Uncharacterized protein</fullName>
    </submittedName>
</protein>
<dbReference type="Proteomes" id="UP000292702">
    <property type="component" value="Unassembled WGS sequence"/>
</dbReference>
<dbReference type="OrthoDB" id="3263285at2759"/>
<organism evidence="2 3">
    <name type="scientific">Steccherinum ochraceum</name>
    <dbReference type="NCBI Taxonomy" id="92696"/>
    <lineage>
        <taxon>Eukaryota</taxon>
        <taxon>Fungi</taxon>
        <taxon>Dikarya</taxon>
        <taxon>Basidiomycota</taxon>
        <taxon>Agaricomycotina</taxon>
        <taxon>Agaricomycetes</taxon>
        <taxon>Polyporales</taxon>
        <taxon>Steccherinaceae</taxon>
        <taxon>Steccherinum</taxon>
    </lineage>
</organism>
<evidence type="ECO:0000313" key="2">
    <source>
        <dbReference type="EMBL" id="TCD65341.1"/>
    </source>
</evidence>
<dbReference type="EMBL" id="RWJN01000186">
    <property type="protein sequence ID" value="TCD65341.1"/>
    <property type="molecule type" value="Genomic_DNA"/>
</dbReference>
<feature type="compositionally biased region" description="Polar residues" evidence="1">
    <location>
        <begin position="43"/>
        <end position="52"/>
    </location>
</feature>
<evidence type="ECO:0000313" key="3">
    <source>
        <dbReference type="Proteomes" id="UP000292702"/>
    </source>
</evidence>
<evidence type="ECO:0000256" key="1">
    <source>
        <dbReference type="SAM" id="MobiDB-lite"/>
    </source>
</evidence>
<dbReference type="AlphaFoldDB" id="A0A4R0RBJ8"/>
<dbReference type="SUPFAM" id="SSF55248">
    <property type="entry name" value="PCD-like"/>
    <property type="match status" value="1"/>
</dbReference>
<name>A0A4R0RBJ8_9APHY</name>